<proteinExistence type="predicted"/>
<comment type="caution">
    <text evidence="1">The sequence shown here is derived from an EMBL/GenBank/DDBJ whole genome shotgun (WGS) entry which is preliminary data.</text>
</comment>
<organism evidence="1 2">
    <name type="scientific">Leucogyrophana mollusca</name>
    <dbReference type="NCBI Taxonomy" id="85980"/>
    <lineage>
        <taxon>Eukaryota</taxon>
        <taxon>Fungi</taxon>
        <taxon>Dikarya</taxon>
        <taxon>Basidiomycota</taxon>
        <taxon>Agaricomycotina</taxon>
        <taxon>Agaricomycetes</taxon>
        <taxon>Agaricomycetidae</taxon>
        <taxon>Boletales</taxon>
        <taxon>Boletales incertae sedis</taxon>
        <taxon>Leucogyrophana</taxon>
    </lineage>
</organism>
<dbReference type="EMBL" id="MU266395">
    <property type="protein sequence ID" value="KAH7925807.1"/>
    <property type="molecule type" value="Genomic_DNA"/>
</dbReference>
<dbReference type="Proteomes" id="UP000790709">
    <property type="component" value="Unassembled WGS sequence"/>
</dbReference>
<protein>
    <submittedName>
        <fullName evidence="1">Uncharacterized protein</fullName>
    </submittedName>
</protein>
<reference evidence="1" key="1">
    <citation type="journal article" date="2021" name="New Phytol.">
        <title>Evolutionary innovations through gain and loss of genes in the ectomycorrhizal Boletales.</title>
        <authorList>
            <person name="Wu G."/>
            <person name="Miyauchi S."/>
            <person name="Morin E."/>
            <person name="Kuo A."/>
            <person name="Drula E."/>
            <person name="Varga T."/>
            <person name="Kohler A."/>
            <person name="Feng B."/>
            <person name="Cao Y."/>
            <person name="Lipzen A."/>
            <person name="Daum C."/>
            <person name="Hundley H."/>
            <person name="Pangilinan J."/>
            <person name="Johnson J."/>
            <person name="Barry K."/>
            <person name="LaButti K."/>
            <person name="Ng V."/>
            <person name="Ahrendt S."/>
            <person name="Min B."/>
            <person name="Choi I.G."/>
            <person name="Park H."/>
            <person name="Plett J.M."/>
            <person name="Magnuson J."/>
            <person name="Spatafora J.W."/>
            <person name="Nagy L.G."/>
            <person name="Henrissat B."/>
            <person name="Grigoriev I.V."/>
            <person name="Yang Z.L."/>
            <person name="Xu J."/>
            <person name="Martin F.M."/>
        </authorList>
    </citation>
    <scope>NUCLEOTIDE SEQUENCE</scope>
    <source>
        <strain evidence="1">KUC20120723A-06</strain>
    </source>
</reference>
<name>A0ACB8BJY7_9AGAM</name>
<keyword evidence="2" id="KW-1185">Reference proteome</keyword>
<evidence type="ECO:0000313" key="2">
    <source>
        <dbReference type="Proteomes" id="UP000790709"/>
    </source>
</evidence>
<gene>
    <name evidence="1" type="ORF">BV22DRAFT_409649</name>
</gene>
<evidence type="ECO:0000313" key="1">
    <source>
        <dbReference type="EMBL" id="KAH7925807.1"/>
    </source>
</evidence>
<sequence>MQEPEREFPRVLSLLTSSQSPDLLHQAVHRFYHSDASLSHPLCLVQPGSQSRDRIERVYQCYRILGLRTEARLNAMFYDKEGRVLFSDVTQTFAPRPSLFKAPFRLIARLVFEENESDGLFYIKEHEDWFHPMDLSNFLLPPLTPIVRLLLLVFTAIENACARAYLSLSLLRLALFGQGSNVQRGLARVRRSTPTSSNSHYPSPAVQFTVCSLVHRPWSNPRFTIHSPQSAIVFLAVIHICHQCIRILQAPSSTHSCFHVQVQFKL</sequence>
<accession>A0ACB8BJY7</accession>